<dbReference type="SUPFAM" id="SSF81383">
    <property type="entry name" value="F-box domain"/>
    <property type="match status" value="1"/>
</dbReference>
<keyword evidence="4" id="KW-1185">Reference proteome</keyword>
<dbReference type="InterPro" id="IPR036047">
    <property type="entry name" value="F-box-like_dom_sf"/>
</dbReference>
<dbReference type="InterPro" id="IPR001810">
    <property type="entry name" value="F-box_dom"/>
</dbReference>
<dbReference type="PANTHER" id="PTHR16134:SF119">
    <property type="entry name" value="AT02038P-RELATED"/>
    <property type="match status" value="1"/>
</dbReference>
<comment type="caution">
    <text evidence="3">The sequence shown here is derived from an EMBL/GenBank/DDBJ whole genome shotgun (WGS) entry which is preliminary data.</text>
</comment>
<dbReference type="Gene3D" id="1.20.1270.60">
    <property type="entry name" value="Arfaptin homology (AH) domain/BAR domain"/>
    <property type="match status" value="1"/>
</dbReference>
<evidence type="ECO:0000313" key="4">
    <source>
        <dbReference type="Proteomes" id="UP001300502"/>
    </source>
</evidence>
<sequence>MAFVPGSILSHDTRVTFRKLKEFVSGRTQESIESDIAYISTMKRVRSLSAVASLLERSLEGELKNKSPWNDLENCWEVVQLVTEQIARTDKRSHPEGHDTRCVVEDENVQELEQVEDLQSTQETYDEAWKIVSSDADHVFSNNSIADGEEENEFSSTLDMKASTADSTQSYSEHSQYISPRRKQSKSSSFTPGFSNESRIVPNEVTGRVSFNETSKTPNSFPKSKSFSKNFTAFEDNIIYRRESFLFRVAAAVSSLRKARWIMFNSESRAFNTASDCSLNQEVSQKPFREDSLSDRSSSVSNDRNVHKRSFYAVQRSNWLPPPPSYDEVCKSMDRKETASTHSFDIHSETLDILPQSIRKGPDHSRMTVNFRNPFAFRTSDGSSIYSDTENILLLLRQLREAFEILNVLHKRRERLRLHWEDREYRWKKLSGRMQQNPSKSELEKGKRWEEKAKRAKQELEYVTRKIYSIVEQIEALHAPIFSASLCEILRIYMTISDVMNDAMKSLRPFLRGEEHFTFKKSQTCSSGIDEKSSVVNRTQELVLSRDSSTVDLVDESKTEASLYRSVSPIVSPRGLEFETSIRNEGQSSFAGKDKEIKLNNVPEEVLSQIFKYLSIQERALVAQVCKAFYSACNRGELWRNVVLQSRFPSDAEPGSKLSTGTLLESFFRLHGKHVRHVEYFQACSRFAGNVPLQLIAQYCINLEELILNDAPPGSVTDELLIDIFCRAGSCLRNLELNYCSLVTDASLKSLAAFCPKLERFILRSDCSFGMTKDRSTSVTSSGIQAIVAHCEQLKEIRVPLALCERILSLLTQRTPYLTTVHVEDPPTFRKKRSHRNSLANSSKDSTSDPDSDYLAPCNETWHKLLEKFPNIHFTLNIEVDLSEPVTVNSPHLERRRLQSTWTCEDFVETFGNKTTAITDLFIYFVCVRNRVDFRGLGKLLSSMANGFPRLRELRVENLESFPFNGCSESSLNMINEGLVGIITNCKLLSQVSLVNFPFASHVLFYLLKLRGFQLTHLSLGLRDVYEHTGTLASKCTAEESKIPSILLAIGQYAPFIKQLCIADSEHLSRVILKNIMAKLKSLEKLIISNCRRVKQEDIDEVSKRYFWVTVSYVS</sequence>
<evidence type="ECO:0000313" key="3">
    <source>
        <dbReference type="EMBL" id="KAK4524704.1"/>
    </source>
</evidence>
<dbReference type="Gene3D" id="3.80.10.10">
    <property type="entry name" value="Ribonuclease Inhibitor"/>
    <property type="match status" value="2"/>
</dbReference>
<dbReference type="InterPro" id="IPR032675">
    <property type="entry name" value="LRR_dom_sf"/>
</dbReference>
<dbReference type="Pfam" id="PF12937">
    <property type="entry name" value="F-box-like"/>
    <property type="match status" value="1"/>
</dbReference>
<dbReference type="EMBL" id="JANCYU010000025">
    <property type="protein sequence ID" value="KAK4524704.1"/>
    <property type="molecule type" value="Genomic_DNA"/>
</dbReference>
<feature type="region of interest" description="Disordered" evidence="1">
    <location>
        <begin position="282"/>
        <end position="301"/>
    </location>
</feature>
<reference evidence="3 4" key="1">
    <citation type="submission" date="2022-07" db="EMBL/GenBank/DDBJ databases">
        <title>Genome-wide signatures of adaptation to extreme environments.</title>
        <authorList>
            <person name="Cho C.H."/>
            <person name="Yoon H.S."/>
        </authorList>
    </citation>
    <scope>NUCLEOTIDE SEQUENCE [LARGE SCALE GENOMIC DNA]</scope>
    <source>
        <strain evidence="3 4">108.79 E11</strain>
    </source>
</reference>
<gene>
    <name evidence="3" type="ORF">GAYE_SCF05G2607</name>
</gene>
<dbReference type="AlphaFoldDB" id="A0AAV9IBR1"/>
<feature type="compositionally biased region" description="Polar residues" evidence="1">
    <location>
        <begin position="154"/>
        <end position="178"/>
    </location>
</feature>
<organism evidence="3 4">
    <name type="scientific">Galdieria yellowstonensis</name>
    <dbReference type="NCBI Taxonomy" id="3028027"/>
    <lineage>
        <taxon>Eukaryota</taxon>
        <taxon>Rhodophyta</taxon>
        <taxon>Bangiophyceae</taxon>
        <taxon>Galdieriales</taxon>
        <taxon>Galdieriaceae</taxon>
        <taxon>Galdieria</taxon>
    </lineage>
</organism>
<dbReference type="PROSITE" id="PS50181">
    <property type="entry name" value="FBOX"/>
    <property type="match status" value="1"/>
</dbReference>
<feature type="domain" description="F-box" evidence="2">
    <location>
        <begin position="596"/>
        <end position="642"/>
    </location>
</feature>
<dbReference type="InterPro" id="IPR027267">
    <property type="entry name" value="AH/BAR_dom_sf"/>
</dbReference>
<name>A0AAV9IBR1_9RHOD</name>
<dbReference type="SUPFAM" id="SSF103657">
    <property type="entry name" value="BAR/IMD domain-like"/>
    <property type="match status" value="1"/>
</dbReference>
<evidence type="ECO:0000256" key="1">
    <source>
        <dbReference type="SAM" id="MobiDB-lite"/>
    </source>
</evidence>
<feature type="region of interest" description="Disordered" evidence="1">
    <location>
        <begin position="146"/>
        <end position="223"/>
    </location>
</feature>
<protein>
    <recommendedName>
        <fullName evidence="2">F-box domain-containing protein</fullName>
    </recommendedName>
</protein>
<feature type="compositionally biased region" description="Polar residues" evidence="1">
    <location>
        <begin position="186"/>
        <end position="198"/>
    </location>
</feature>
<dbReference type="Proteomes" id="UP001300502">
    <property type="component" value="Unassembled WGS sequence"/>
</dbReference>
<evidence type="ECO:0000259" key="2">
    <source>
        <dbReference type="PROSITE" id="PS50181"/>
    </source>
</evidence>
<dbReference type="PANTHER" id="PTHR16134">
    <property type="entry name" value="F-BOX/TPR REPEAT PROTEIN POF3"/>
    <property type="match status" value="1"/>
</dbReference>
<accession>A0AAV9IBR1</accession>
<feature type="region of interest" description="Disordered" evidence="1">
    <location>
        <begin position="828"/>
        <end position="852"/>
    </location>
</feature>
<dbReference type="SMART" id="SM00256">
    <property type="entry name" value="FBOX"/>
    <property type="match status" value="1"/>
</dbReference>
<dbReference type="SUPFAM" id="SSF52047">
    <property type="entry name" value="RNI-like"/>
    <property type="match status" value="1"/>
</dbReference>
<proteinExistence type="predicted"/>
<feature type="compositionally biased region" description="Low complexity" evidence="1">
    <location>
        <begin position="214"/>
        <end position="223"/>
    </location>
</feature>